<comment type="caution">
    <text evidence="3">The sequence shown here is derived from an EMBL/GenBank/DDBJ whole genome shotgun (WGS) entry which is preliminary data.</text>
</comment>
<evidence type="ECO:0000313" key="4">
    <source>
        <dbReference type="Proteomes" id="UP001159659"/>
    </source>
</evidence>
<sequence length="643" mass="73295">MRTYPLLLVAAATLSALSSTRSSSSFERLAPSHQHPPPPQRFLRDGTEATEEERVPDFLKTPFDSLMKKIDEPRMAASIIKHKKLFFQNTGDNLLNDPSFIEFCNKIIQRHKKANPEIAIAKVLVSHYADDDLLMMLDMSTKDPATTELAMKLQDGWIELKVKQAGVPTDEVIHHVLKLITLDDNVLSSPRFMAYFELLKRKHDTNDDGLNLSMAIGLGYRYGTNDAAFFEMLEKSTEDSATRSIAIRIQDGYVKLGINANVTPYSMLQMLHLQKYDHNVLRTPRFKLWVKYVTTLHKTFLEEAQMVAMAKAMARTSDDDFLMMLDMSTKDPATTELAIKLQDGWIESKVKQAGVPTDEVINHVLKLITLDDNVLSSPRFMAYFELLKRKHDTNDDGLNLSMAIGLGYRYGTNDAAFFEMLEKSTEDSATRSIAIRIQDGYVKLGINANVTPYSMLQMLHLQKYDHNVLRTPRFKLWVKYVTTLHKTFLEEAQMVAMAKAMARTSDDDFLMMLDMSTKDPATTELAIKLQDGWIESKVKQAGVPTDEVINHVLKLITLDDNVLSSPRFMAYFELLKRKHGTNVDDLYVRLADGLWSRYGTNDAAFLMMLKISKEASATEELATKLESRWKKIRVNKREYLPMK</sequence>
<feature type="signal peptide" evidence="2">
    <location>
        <begin position="1"/>
        <end position="22"/>
    </location>
</feature>
<keyword evidence="2" id="KW-0732">Signal</keyword>
<protein>
    <submittedName>
        <fullName evidence="3">Uncharacterized protein</fullName>
    </submittedName>
</protein>
<gene>
    <name evidence="3" type="ORF">PFR002_LOCUS5483</name>
</gene>
<dbReference type="AlphaFoldDB" id="A0AAV0TTX9"/>
<evidence type="ECO:0000256" key="2">
    <source>
        <dbReference type="SAM" id="SignalP"/>
    </source>
</evidence>
<evidence type="ECO:0000256" key="1">
    <source>
        <dbReference type="SAM" id="MobiDB-lite"/>
    </source>
</evidence>
<feature type="compositionally biased region" description="Basic and acidic residues" evidence="1">
    <location>
        <begin position="42"/>
        <end position="53"/>
    </location>
</feature>
<accession>A0AAV0TTX9</accession>
<organism evidence="3 4">
    <name type="scientific">Peronospora farinosa</name>
    <dbReference type="NCBI Taxonomy" id="134698"/>
    <lineage>
        <taxon>Eukaryota</taxon>
        <taxon>Sar</taxon>
        <taxon>Stramenopiles</taxon>
        <taxon>Oomycota</taxon>
        <taxon>Peronosporomycetes</taxon>
        <taxon>Peronosporales</taxon>
        <taxon>Peronosporaceae</taxon>
        <taxon>Peronospora</taxon>
    </lineage>
</organism>
<evidence type="ECO:0000313" key="3">
    <source>
        <dbReference type="EMBL" id="CAI5727050.1"/>
    </source>
</evidence>
<dbReference type="EMBL" id="CANTFK010000785">
    <property type="protein sequence ID" value="CAI5727050.1"/>
    <property type="molecule type" value="Genomic_DNA"/>
</dbReference>
<feature type="region of interest" description="Disordered" evidence="1">
    <location>
        <begin position="25"/>
        <end position="53"/>
    </location>
</feature>
<reference evidence="3" key="1">
    <citation type="submission" date="2022-12" db="EMBL/GenBank/DDBJ databases">
        <authorList>
            <person name="Webb A."/>
        </authorList>
    </citation>
    <scope>NUCLEOTIDE SEQUENCE</scope>
    <source>
        <strain evidence="3">Pf2</strain>
    </source>
</reference>
<feature type="chain" id="PRO_5043841287" evidence="2">
    <location>
        <begin position="23"/>
        <end position="643"/>
    </location>
</feature>
<proteinExistence type="predicted"/>
<dbReference type="Proteomes" id="UP001159659">
    <property type="component" value="Unassembled WGS sequence"/>
</dbReference>
<name>A0AAV0TTX9_9STRA</name>